<dbReference type="Pfam" id="PF00621">
    <property type="entry name" value="RhoGEF"/>
    <property type="match status" value="1"/>
</dbReference>
<evidence type="ECO:0000256" key="1">
    <source>
        <dbReference type="SAM" id="MobiDB-lite"/>
    </source>
</evidence>
<gene>
    <name evidence="3" type="primary">FGD1</name>
</gene>
<feature type="domain" description="DH" evidence="2">
    <location>
        <begin position="82"/>
        <end position="162"/>
    </location>
</feature>
<feature type="compositionally biased region" description="Basic and acidic residues" evidence="1">
    <location>
        <begin position="70"/>
        <end position="79"/>
    </location>
</feature>
<feature type="compositionally biased region" description="Polar residues" evidence="1">
    <location>
        <begin position="35"/>
        <end position="49"/>
    </location>
</feature>
<evidence type="ECO:0000313" key="3">
    <source>
        <dbReference type="EMBL" id="SBR65062.1"/>
    </source>
</evidence>
<dbReference type="InterPro" id="IPR000219">
    <property type="entry name" value="DH_dom"/>
</dbReference>
<dbReference type="PROSITE" id="PS50010">
    <property type="entry name" value="DH_2"/>
    <property type="match status" value="1"/>
</dbReference>
<dbReference type="InterPro" id="IPR035899">
    <property type="entry name" value="DBL_dom_sf"/>
</dbReference>
<feature type="non-terminal residue" evidence="3">
    <location>
        <position position="1"/>
    </location>
</feature>
<dbReference type="EMBL" id="HAEG01001332">
    <property type="protein sequence ID" value="SBR65062.1"/>
    <property type="molecule type" value="Transcribed_RNA"/>
</dbReference>
<name>A0A1A8N892_9TELE</name>
<sequence>VLDTDASELSSSDLGPSSAEEGAELECCGPAELYQPTSYHNNTNKQDPTTAARAQASGSAKAPPSPTAGRPDDITHGGDGEEELCEDDDEEEDEELQFLLPALQKRMEEWDSNPRIGDILQKLAPFLKMYGEYVKNFDRAMELVNTWMERSSQFKTIIQEIQ</sequence>
<dbReference type="SUPFAM" id="SSF48065">
    <property type="entry name" value="DBL homology domain (DH-domain)"/>
    <property type="match status" value="1"/>
</dbReference>
<reference evidence="3" key="1">
    <citation type="submission" date="2016-05" db="EMBL/GenBank/DDBJ databases">
        <authorList>
            <person name="Lavstsen T."/>
            <person name="Jespersen J.S."/>
        </authorList>
    </citation>
    <scope>NUCLEOTIDE SEQUENCE</scope>
    <source>
        <tissue evidence="3">Brain</tissue>
    </source>
</reference>
<feature type="non-terminal residue" evidence="3">
    <location>
        <position position="162"/>
    </location>
</feature>
<dbReference type="GO" id="GO:0005737">
    <property type="term" value="C:cytoplasm"/>
    <property type="evidence" value="ECO:0007669"/>
    <property type="project" value="TreeGrafter"/>
</dbReference>
<dbReference type="GO" id="GO:0046847">
    <property type="term" value="P:filopodium assembly"/>
    <property type="evidence" value="ECO:0007669"/>
    <property type="project" value="TreeGrafter"/>
</dbReference>
<reference evidence="3" key="2">
    <citation type="submission" date="2016-06" db="EMBL/GenBank/DDBJ databases">
        <title>The genome of a short-lived fish provides insights into sex chromosome evolution and the genetic control of aging.</title>
        <authorList>
            <person name="Reichwald K."/>
            <person name="Felder M."/>
            <person name="Petzold A."/>
            <person name="Koch P."/>
            <person name="Groth M."/>
            <person name="Platzer M."/>
        </authorList>
    </citation>
    <scope>NUCLEOTIDE SEQUENCE</scope>
    <source>
        <tissue evidence="3">Brain</tissue>
    </source>
</reference>
<dbReference type="PANTHER" id="PTHR12673">
    <property type="entry name" value="FACIOGENITAL DYSPLASIA PROTEIN"/>
    <property type="match status" value="1"/>
</dbReference>
<feature type="region of interest" description="Disordered" evidence="1">
    <location>
        <begin position="1"/>
        <end position="94"/>
    </location>
</feature>
<dbReference type="Gene3D" id="1.20.900.10">
    <property type="entry name" value="Dbl homology (DH) domain"/>
    <property type="match status" value="1"/>
</dbReference>
<feature type="compositionally biased region" description="Acidic residues" evidence="1">
    <location>
        <begin position="80"/>
        <end position="94"/>
    </location>
</feature>
<feature type="compositionally biased region" description="Low complexity" evidence="1">
    <location>
        <begin position="7"/>
        <end position="20"/>
    </location>
</feature>
<evidence type="ECO:0000259" key="2">
    <source>
        <dbReference type="PROSITE" id="PS50010"/>
    </source>
</evidence>
<dbReference type="GO" id="GO:0007010">
    <property type="term" value="P:cytoskeleton organization"/>
    <property type="evidence" value="ECO:0007669"/>
    <property type="project" value="TreeGrafter"/>
</dbReference>
<dbReference type="PANTHER" id="PTHR12673:SF79">
    <property type="entry name" value="FYVE, RHOGEF AND PH DOMAIN-CONTAINING PROTEIN 1"/>
    <property type="match status" value="1"/>
</dbReference>
<protein>
    <submittedName>
        <fullName evidence="3">FYVE, RhoGEF and PH domain containing 1</fullName>
    </submittedName>
</protein>
<organism evidence="3">
    <name type="scientific">Nothobranchius pienaari</name>
    <dbReference type="NCBI Taxonomy" id="704102"/>
    <lineage>
        <taxon>Eukaryota</taxon>
        <taxon>Metazoa</taxon>
        <taxon>Chordata</taxon>
        <taxon>Craniata</taxon>
        <taxon>Vertebrata</taxon>
        <taxon>Euteleostomi</taxon>
        <taxon>Actinopterygii</taxon>
        <taxon>Neopterygii</taxon>
        <taxon>Teleostei</taxon>
        <taxon>Neoteleostei</taxon>
        <taxon>Acanthomorphata</taxon>
        <taxon>Ovalentaria</taxon>
        <taxon>Atherinomorphae</taxon>
        <taxon>Cyprinodontiformes</taxon>
        <taxon>Nothobranchiidae</taxon>
        <taxon>Nothobranchius</taxon>
    </lineage>
</organism>
<dbReference type="InterPro" id="IPR051092">
    <property type="entry name" value="FYVE_RhoGEF_PH"/>
</dbReference>
<dbReference type="GO" id="GO:0005085">
    <property type="term" value="F:guanyl-nucleotide exchange factor activity"/>
    <property type="evidence" value="ECO:0007669"/>
    <property type="project" value="InterPro"/>
</dbReference>
<accession>A0A1A8N892</accession>
<proteinExistence type="predicted"/>
<dbReference type="AlphaFoldDB" id="A0A1A8N892"/>
<feature type="compositionally biased region" description="Low complexity" evidence="1">
    <location>
        <begin position="51"/>
        <end position="62"/>
    </location>
</feature>